<dbReference type="EMBL" id="CAJRGZ010000015">
    <property type="protein sequence ID" value="CAG5150341.1"/>
    <property type="molecule type" value="Genomic_DNA"/>
</dbReference>
<protein>
    <submittedName>
        <fullName evidence="2">Uncharacterized protein</fullName>
    </submittedName>
</protein>
<dbReference type="GeneID" id="67014097"/>
<evidence type="ECO:0000313" key="2">
    <source>
        <dbReference type="EMBL" id="CAG5150341.1"/>
    </source>
</evidence>
<feature type="compositionally biased region" description="Low complexity" evidence="1">
    <location>
        <begin position="91"/>
        <end position="101"/>
    </location>
</feature>
<proteinExistence type="predicted"/>
<feature type="region of interest" description="Disordered" evidence="1">
    <location>
        <begin position="73"/>
        <end position="118"/>
    </location>
</feature>
<organism evidence="2 3">
    <name type="scientific">Alternaria atra</name>
    <dbReference type="NCBI Taxonomy" id="119953"/>
    <lineage>
        <taxon>Eukaryota</taxon>
        <taxon>Fungi</taxon>
        <taxon>Dikarya</taxon>
        <taxon>Ascomycota</taxon>
        <taxon>Pezizomycotina</taxon>
        <taxon>Dothideomycetes</taxon>
        <taxon>Pleosporomycetidae</taxon>
        <taxon>Pleosporales</taxon>
        <taxon>Pleosporineae</taxon>
        <taxon>Pleosporaceae</taxon>
        <taxon>Alternaria</taxon>
        <taxon>Alternaria sect. Ulocladioides</taxon>
    </lineage>
</organism>
<accession>A0A8J2HY61</accession>
<name>A0A8J2HY61_9PLEO</name>
<feature type="region of interest" description="Disordered" evidence="1">
    <location>
        <begin position="15"/>
        <end position="37"/>
    </location>
</feature>
<gene>
    <name evidence="2" type="ORF">ALTATR162_LOCUS2630</name>
</gene>
<dbReference type="AlphaFoldDB" id="A0A8J2HY61"/>
<sequence>MPNFIIKLPLPERFGGPRRETVATSAESASRPIRSTRTSVSTYNLPKLTATAIHTRTKYLEKHLKNVQHDLSATKGFPSSLNASNTNTGKLASSRSRLSARTVQFQRSEEDESHKPNELAVPKEGGVLFTDDAFPPNIVVDTSHTFAMAHLEAFGTLPEEMKKMLDSTKRKLEVMDDHAAKIDHCRAKKIKMGISSADLTQIFLSYLETFGQPDFRETISLARIEESLIQITPFLSAIIEGEDDAPLFSTTLVAWLDYRRILHSVHTFHTTPLLPSLILSPFTIKIKNSRLLTELRKARINYLSSTETGELRVYEVLVDGFVALQRTVGERKEVGNRVEAGLRRLEGALVGLGEELGKGAGRWVASGIE</sequence>
<feature type="compositionally biased region" description="Polar residues" evidence="1">
    <location>
        <begin position="77"/>
        <end position="90"/>
    </location>
</feature>
<feature type="compositionally biased region" description="Polar residues" evidence="1">
    <location>
        <begin position="22"/>
        <end position="37"/>
    </location>
</feature>
<evidence type="ECO:0000256" key="1">
    <source>
        <dbReference type="SAM" id="MobiDB-lite"/>
    </source>
</evidence>
<dbReference type="Proteomes" id="UP000676310">
    <property type="component" value="Unassembled WGS sequence"/>
</dbReference>
<dbReference type="OrthoDB" id="3800720at2759"/>
<dbReference type="RefSeq" id="XP_043166171.1">
    <property type="nucleotide sequence ID" value="XM_043310236.1"/>
</dbReference>
<reference evidence="2" key="1">
    <citation type="submission" date="2021-05" db="EMBL/GenBank/DDBJ databases">
        <authorList>
            <person name="Stam R."/>
        </authorList>
    </citation>
    <scope>NUCLEOTIDE SEQUENCE</scope>
    <source>
        <strain evidence="2">CS162</strain>
    </source>
</reference>
<comment type="caution">
    <text evidence="2">The sequence shown here is derived from an EMBL/GenBank/DDBJ whole genome shotgun (WGS) entry which is preliminary data.</text>
</comment>
<evidence type="ECO:0000313" key="3">
    <source>
        <dbReference type="Proteomes" id="UP000676310"/>
    </source>
</evidence>
<keyword evidence="3" id="KW-1185">Reference proteome</keyword>